<keyword evidence="2" id="KW-1185">Reference proteome</keyword>
<dbReference type="SUPFAM" id="SSF54909">
    <property type="entry name" value="Dimeric alpha+beta barrel"/>
    <property type="match status" value="1"/>
</dbReference>
<organism evidence="1 2">
    <name type="scientific">Undibacterium cyanobacteriorum</name>
    <dbReference type="NCBI Taxonomy" id="3073561"/>
    <lineage>
        <taxon>Bacteria</taxon>
        <taxon>Pseudomonadati</taxon>
        <taxon>Pseudomonadota</taxon>
        <taxon>Betaproteobacteria</taxon>
        <taxon>Burkholderiales</taxon>
        <taxon>Oxalobacteraceae</taxon>
        <taxon>Undibacterium</taxon>
    </lineage>
</organism>
<sequence>MHKNMEIVRFNLVSETSTEEFLRANEEVERWVRRQAGFSSRHLCLDAAGRWTDIVLWNSEQCAKQAADQFIKDLNGTAFMRMIDFSTVEMTHQTVLVHCLNT</sequence>
<reference evidence="1" key="1">
    <citation type="submission" date="2023-09" db="EMBL/GenBank/DDBJ databases">
        <title>Undibacterium sp. 20NA77.5 isolated from freshwater.</title>
        <authorList>
            <person name="Le V."/>
            <person name="Ko S.-R."/>
            <person name="Ahn C.-Y."/>
            <person name="Oh H.-M."/>
        </authorList>
    </citation>
    <scope>NUCLEOTIDE SEQUENCE</scope>
    <source>
        <strain evidence="1">20NA77.5</strain>
    </source>
</reference>
<dbReference type="EMBL" id="CP133720">
    <property type="protein sequence ID" value="WMW79647.1"/>
    <property type="molecule type" value="Genomic_DNA"/>
</dbReference>
<protein>
    <recommendedName>
        <fullName evidence="3">ABM domain-containing protein</fullName>
    </recommendedName>
</protein>
<evidence type="ECO:0008006" key="3">
    <source>
        <dbReference type="Google" id="ProtNLM"/>
    </source>
</evidence>
<accession>A0ABY9RH88</accession>
<dbReference type="RefSeq" id="WP_309481142.1">
    <property type="nucleotide sequence ID" value="NZ_CP133720.1"/>
</dbReference>
<dbReference type="InterPro" id="IPR011008">
    <property type="entry name" value="Dimeric_a/b-barrel"/>
</dbReference>
<proteinExistence type="predicted"/>
<gene>
    <name evidence="1" type="ORF">RF679_13430</name>
</gene>
<evidence type="ECO:0000313" key="2">
    <source>
        <dbReference type="Proteomes" id="UP001181355"/>
    </source>
</evidence>
<dbReference type="Proteomes" id="UP001181355">
    <property type="component" value="Chromosome"/>
</dbReference>
<name>A0ABY9RH88_9BURK</name>
<evidence type="ECO:0000313" key="1">
    <source>
        <dbReference type="EMBL" id="WMW79647.1"/>
    </source>
</evidence>